<dbReference type="RefSeq" id="WP_104872549.1">
    <property type="nucleotide sequence ID" value="NZ_PUAP01000046.1"/>
</dbReference>
<dbReference type="AlphaFoldDB" id="A0A2S7RPI7"/>
<accession>A0A2S7RPI7</accession>
<protein>
    <submittedName>
        <fullName evidence="3">SAM-dependent methyltransferase</fullName>
    </submittedName>
</protein>
<sequence length="276" mass="31925">MIETLLNKPTLYQKTKGAFWDDRHISKQMLQAHLDPEFEGASRKAGFIDESVRWINAVIPSKTYPTLLDIGCGPGIYAEKFSRLGYEVTGLDFSKRSIAYAKKSAEDQQLPITYHYADYLTMDLDKQYDIITMIYCDFGALSASDRKRLLEKIYQHLKPTGKVLLDVFSMASYQSFEEKRVWDTCPDGGFWTDEPHVALQYNTKYNERVTLEQTTILTDHENKNYYLWMTYFTKETLQKEMEAAGFVVSGFYGDVKGSPYDENSPTMAVWLTKKEQ</sequence>
<evidence type="ECO:0000256" key="1">
    <source>
        <dbReference type="ARBA" id="ARBA00022679"/>
    </source>
</evidence>
<dbReference type="Pfam" id="PF13649">
    <property type="entry name" value="Methyltransf_25"/>
    <property type="match status" value="1"/>
</dbReference>
<dbReference type="PANTHER" id="PTHR43861">
    <property type="entry name" value="TRANS-ACONITATE 2-METHYLTRANSFERASE-RELATED"/>
    <property type="match status" value="1"/>
</dbReference>
<dbReference type="InterPro" id="IPR029063">
    <property type="entry name" value="SAM-dependent_MTases_sf"/>
</dbReference>
<organism evidence="3 4">
    <name type="scientific">Enterococcus mundtii</name>
    <dbReference type="NCBI Taxonomy" id="53346"/>
    <lineage>
        <taxon>Bacteria</taxon>
        <taxon>Bacillati</taxon>
        <taxon>Bacillota</taxon>
        <taxon>Bacilli</taxon>
        <taxon>Lactobacillales</taxon>
        <taxon>Enterococcaceae</taxon>
        <taxon>Enterococcus</taxon>
    </lineage>
</organism>
<name>A0A2S7RPI7_ENTMU</name>
<dbReference type="GO" id="GO:0008168">
    <property type="term" value="F:methyltransferase activity"/>
    <property type="evidence" value="ECO:0007669"/>
    <property type="project" value="UniProtKB-KW"/>
</dbReference>
<evidence type="ECO:0000313" key="4">
    <source>
        <dbReference type="Proteomes" id="UP000237934"/>
    </source>
</evidence>
<dbReference type="Gene3D" id="2.20.25.110">
    <property type="entry name" value="S-adenosyl-L-methionine-dependent methyltransferases"/>
    <property type="match status" value="1"/>
</dbReference>
<gene>
    <name evidence="3" type="ORF">CUS89_13805</name>
</gene>
<dbReference type="CDD" id="cd02440">
    <property type="entry name" value="AdoMet_MTases"/>
    <property type="match status" value="1"/>
</dbReference>
<dbReference type="SUPFAM" id="SSF53335">
    <property type="entry name" value="S-adenosyl-L-methionine-dependent methyltransferases"/>
    <property type="match status" value="1"/>
</dbReference>
<comment type="caution">
    <text evidence="3">The sequence shown here is derived from an EMBL/GenBank/DDBJ whole genome shotgun (WGS) entry which is preliminary data.</text>
</comment>
<keyword evidence="3" id="KW-0489">Methyltransferase</keyword>
<dbReference type="GO" id="GO:0032259">
    <property type="term" value="P:methylation"/>
    <property type="evidence" value="ECO:0007669"/>
    <property type="project" value="UniProtKB-KW"/>
</dbReference>
<keyword evidence="1 3" id="KW-0808">Transferase</keyword>
<proteinExistence type="predicted"/>
<reference evidence="3 4" key="1">
    <citation type="journal article" date="2018" name="Pathog. Dis.">
        <title>Whole-genome sequencing based characterization of antimicrobial resistance in Enterococcus.</title>
        <authorList>
            <person name="Tyson G."/>
        </authorList>
    </citation>
    <scope>NUCLEOTIDE SEQUENCE [LARGE SCALE GENOMIC DNA]</scope>
    <source>
        <strain evidence="3 4">CVM N55263</strain>
    </source>
</reference>
<dbReference type="EMBL" id="PUAP01000046">
    <property type="protein sequence ID" value="PQF21215.1"/>
    <property type="molecule type" value="Genomic_DNA"/>
</dbReference>
<dbReference type="InterPro" id="IPR041698">
    <property type="entry name" value="Methyltransf_25"/>
</dbReference>
<dbReference type="Proteomes" id="UP000237934">
    <property type="component" value="Unassembled WGS sequence"/>
</dbReference>
<evidence type="ECO:0000313" key="3">
    <source>
        <dbReference type="EMBL" id="PQF21215.1"/>
    </source>
</evidence>
<evidence type="ECO:0000259" key="2">
    <source>
        <dbReference type="Pfam" id="PF13649"/>
    </source>
</evidence>
<dbReference type="Gene3D" id="3.40.50.150">
    <property type="entry name" value="Vaccinia Virus protein VP39"/>
    <property type="match status" value="1"/>
</dbReference>
<feature type="domain" description="Methyltransferase" evidence="2">
    <location>
        <begin position="68"/>
        <end position="161"/>
    </location>
</feature>